<dbReference type="AlphaFoldDB" id="A0A8H3MIM3"/>
<sequence length="252" mass="29445">MYPETLKTFSNFFLTNLFNLPEISLKLKLWKVDIDIDEISIGEELFKDEMKPQKLFQRYFKTDETDLKRKMVSDLDEENIVKKEKLVATTSISMASMIRFLTEGEENKKWIKADFTKPNKLCDNTVCFKREVSYLKAEDIDLANGYLKKHPHHKDNNGEMVIEIINIIRNSTSICITYNGTSFYDKNYTDSDIQKGLVFKFYKHLDSLDAYAAIKSIIHHLGKPVLLYVNETMRLYAKESIVPLDNLKIMLN</sequence>
<accession>A0A8H3MIM3</accession>
<reference evidence="1" key="1">
    <citation type="submission" date="2019-10" db="EMBL/GenBank/DDBJ databases">
        <title>Conservation and host-specific expression of non-tandemly repeated heterogenous ribosome RNA gene in arbuscular mycorrhizal fungi.</title>
        <authorList>
            <person name="Maeda T."/>
            <person name="Kobayashi Y."/>
            <person name="Nakagawa T."/>
            <person name="Ezawa T."/>
            <person name="Yamaguchi K."/>
            <person name="Bino T."/>
            <person name="Nishimoto Y."/>
            <person name="Shigenobu S."/>
            <person name="Kawaguchi M."/>
        </authorList>
    </citation>
    <scope>NUCLEOTIDE SEQUENCE</scope>
    <source>
        <strain evidence="1">HR1</strain>
    </source>
</reference>
<gene>
    <name evidence="1" type="ORF">RCL2_003086700</name>
</gene>
<proteinExistence type="predicted"/>
<name>A0A8H3MIM3_9GLOM</name>
<evidence type="ECO:0000313" key="1">
    <source>
        <dbReference type="EMBL" id="GET04567.1"/>
    </source>
</evidence>
<evidence type="ECO:0000313" key="2">
    <source>
        <dbReference type="Proteomes" id="UP000615446"/>
    </source>
</evidence>
<dbReference type="OrthoDB" id="10308342at2759"/>
<comment type="caution">
    <text evidence="1">The sequence shown here is derived from an EMBL/GenBank/DDBJ whole genome shotgun (WGS) entry which is preliminary data.</text>
</comment>
<dbReference type="Proteomes" id="UP000615446">
    <property type="component" value="Unassembled WGS sequence"/>
</dbReference>
<organism evidence="1 2">
    <name type="scientific">Rhizophagus clarus</name>
    <dbReference type="NCBI Taxonomy" id="94130"/>
    <lineage>
        <taxon>Eukaryota</taxon>
        <taxon>Fungi</taxon>
        <taxon>Fungi incertae sedis</taxon>
        <taxon>Mucoromycota</taxon>
        <taxon>Glomeromycotina</taxon>
        <taxon>Glomeromycetes</taxon>
        <taxon>Glomerales</taxon>
        <taxon>Glomeraceae</taxon>
        <taxon>Rhizophagus</taxon>
    </lineage>
</organism>
<dbReference type="EMBL" id="BLAL01000356">
    <property type="protein sequence ID" value="GET04567.1"/>
    <property type="molecule type" value="Genomic_DNA"/>
</dbReference>
<protein>
    <submittedName>
        <fullName evidence="1">Uncharacterized protein</fullName>
    </submittedName>
</protein>